<gene>
    <name evidence="4" type="ORF">SAMN05444148_2857</name>
</gene>
<dbReference type="GO" id="GO:0005975">
    <property type="term" value="P:carbohydrate metabolic process"/>
    <property type="evidence" value="ECO:0007669"/>
    <property type="project" value="UniProtKB-ARBA"/>
</dbReference>
<protein>
    <submittedName>
        <fullName evidence="4">Concanavalin A-like lectin/glucanases superfamily protein</fullName>
    </submittedName>
</protein>
<feature type="non-terminal residue" evidence="4">
    <location>
        <position position="1010"/>
    </location>
</feature>
<keyword evidence="5" id="KW-1185">Reference proteome</keyword>
<dbReference type="SMART" id="SM00560">
    <property type="entry name" value="LamGL"/>
    <property type="match status" value="1"/>
</dbReference>
<dbReference type="Pfam" id="PF13385">
    <property type="entry name" value="Laminin_G_3"/>
    <property type="match status" value="1"/>
</dbReference>
<dbReference type="RefSeq" id="WP_143185618.1">
    <property type="nucleotide sequence ID" value="NZ_FQWS01000010.1"/>
</dbReference>
<sequence length="1010" mass="110364">SASAGFNFDIAGIGRDDASGLDQRQSSSINSIVDGTGETRGIVTMGLTSIEDTNSQNKTVNASSSFTDKNFIMWGNNNASLDAAPSTVAVDMSANIAGLNTNVEFIGMQRIWKVVETGDVDRVQISIPQNAVRNITPPGSYLMFISDTGVFTPTAQYRVMTDDGSGNLIAEYDFPANTERYITFGYAPEIIVQRSINFDASALNYIDVEDNLDLNSAFTLSTWIKRASDSRNKSIISKRDVGYSQGYDLKILNNQRVELSWINGGSHNIRSSVAIPEDVWHHIAVTHDGTTARLYIDGVLETTETLPLPADTSQSFLIAAAGRDGSTTAHFDGNIDEVRVWNTALNQDQLRFLMNQELEDNPGTIGKYFDDNSILPTKNDASSLDFSNLRAYFPMSRYTYTNTNDDSGNDLVGYLRQLRTVDFQTAPLPYVSTQNGNWTDNSTWTNGAMQTIPGARALADNEVYVNWNIVETAHDITIDNTSLFDDTLVNLPDPDGNDNEGNRTVLAHILSSGTVTVDGDNTAKTGFGYTVTHYLELNGMLDLEGESQLIQTTDSDLILGPSGELEKDQQGTTNTYHYNYWSAPVGDASIDPTNITNENRYSYSVTDIMFDGGSGVNFSATGYDGSNTSPVTIADYWIWKFANQTDGDYSQWQHVRRTGTILPGEGFTMKGPGSTGTEQNYTFRGNPNNADINLTINQYNDYLVGNPYASAIDARQFIIDNGGTLFFDQGLIRIVLDGSSNPVLDGNGHPIYQDDDGNQYTMLVTVGGTPVNDLNGNPIYQDAAGNPHYAHLDGGGSPILDGNGYMLYIITGYVGEDDATTSGTLYFWEHWGGGDHILQNYEGGYGTYNLAGSIAAPFASAGTSDPDVSPTGSGTKAPGRYIPVGQGFFVVADNGGTINFNNGQRVFKKESTANGEFFRTANPQEEPNDVVTEDIADPRTKFKFSFVSAAGQHRQLLLTIDDNTTPDADWGYDATTYEYKDDDMFWAINNDNNFYVIQASNSMDEETSYP</sequence>
<keyword evidence="4" id="KW-0430">Lectin</keyword>
<dbReference type="InterPro" id="IPR013320">
    <property type="entry name" value="ConA-like_dom_sf"/>
</dbReference>
<dbReference type="InterPro" id="IPR006558">
    <property type="entry name" value="LamG-like"/>
</dbReference>
<dbReference type="Gene3D" id="2.60.120.200">
    <property type="match status" value="1"/>
</dbReference>
<evidence type="ECO:0000256" key="1">
    <source>
        <dbReference type="ARBA" id="ARBA00022729"/>
    </source>
</evidence>
<dbReference type="STRING" id="1089305.SAMN05444148_2857"/>
<evidence type="ECO:0000259" key="3">
    <source>
        <dbReference type="SMART" id="SM00560"/>
    </source>
</evidence>
<dbReference type="AlphaFoldDB" id="A0A1M5VYT3"/>
<feature type="non-terminal residue" evidence="4">
    <location>
        <position position="1"/>
    </location>
</feature>
<dbReference type="GO" id="GO:0004553">
    <property type="term" value="F:hydrolase activity, hydrolyzing O-glycosyl compounds"/>
    <property type="evidence" value="ECO:0007669"/>
    <property type="project" value="UniProtKB-ARBA"/>
</dbReference>
<dbReference type="InterPro" id="IPR058515">
    <property type="entry name" value="DUF8202"/>
</dbReference>
<dbReference type="GO" id="GO:0030246">
    <property type="term" value="F:carbohydrate binding"/>
    <property type="evidence" value="ECO:0007669"/>
    <property type="project" value="UniProtKB-KW"/>
</dbReference>
<feature type="domain" description="LamG-like jellyroll fold" evidence="3">
    <location>
        <begin position="216"/>
        <end position="348"/>
    </location>
</feature>
<reference evidence="5" key="1">
    <citation type="submission" date="2016-11" db="EMBL/GenBank/DDBJ databases">
        <authorList>
            <person name="Varghese N."/>
            <person name="Submissions S."/>
        </authorList>
    </citation>
    <scope>NUCLEOTIDE SEQUENCE [LARGE SCALE GENOMIC DNA]</scope>
    <source>
        <strain evidence="5">DSM 25330</strain>
    </source>
</reference>
<dbReference type="SUPFAM" id="SSF49899">
    <property type="entry name" value="Concanavalin A-like lectins/glucanases"/>
    <property type="match status" value="1"/>
</dbReference>
<dbReference type="EMBL" id="FQWS01000010">
    <property type="protein sequence ID" value="SHH80442.1"/>
    <property type="molecule type" value="Genomic_DNA"/>
</dbReference>
<organism evidence="4 5">
    <name type="scientific">Winogradskyella jejuensis</name>
    <dbReference type="NCBI Taxonomy" id="1089305"/>
    <lineage>
        <taxon>Bacteria</taxon>
        <taxon>Pseudomonadati</taxon>
        <taxon>Bacteroidota</taxon>
        <taxon>Flavobacteriia</taxon>
        <taxon>Flavobacteriales</taxon>
        <taxon>Flavobacteriaceae</taxon>
        <taxon>Winogradskyella</taxon>
    </lineage>
</organism>
<dbReference type="Pfam" id="PF26628">
    <property type="entry name" value="DUF8202"/>
    <property type="match status" value="1"/>
</dbReference>
<accession>A0A1M5VYT3</accession>
<evidence type="ECO:0000313" key="4">
    <source>
        <dbReference type="EMBL" id="SHH80442.1"/>
    </source>
</evidence>
<keyword evidence="2" id="KW-1015">Disulfide bond</keyword>
<keyword evidence="1" id="KW-0732">Signal</keyword>
<name>A0A1M5VYT3_9FLAO</name>
<evidence type="ECO:0000313" key="5">
    <source>
        <dbReference type="Proteomes" id="UP000184522"/>
    </source>
</evidence>
<evidence type="ECO:0000256" key="2">
    <source>
        <dbReference type="ARBA" id="ARBA00023157"/>
    </source>
</evidence>
<proteinExistence type="predicted"/>
<dbReference type="Proteomes" id="UP000184522">
    <property type="component" value="Unassembled WGS sequence"/>
</dbReference>